<keyword evidence="15" id="KW-0007">Acetylation</keyword>
<dbReference type="SUPFAM" id="SSF51735">
    <property type="entry name" value="NAD(P)-binding Rossmann-fold domains"/>
    <property type="match status" value="1"/>
</dbReference>
<protein>
    <recommendedName>
        <fullName evidence="22">NAD(P) transhydrogenase, mitochondrial</fullName>
        <ecNumber evidence="5">7.1.1.1</ecNumber>
    </recommendedName>
    <alternativeName>
        <fullName evidence="23">Nicotinamide nucleotide transhydrogenase</fullName>
    </alternativeName>
</protein>
<keyword evidence="11" id="KW-0521">NADP</keyword>
<dbReference type="InterPro" id="IPR008143">
    <property type="entry name" value="Ala_DH/PNT_CS2"/>
</dbReference>
<evidence type="ECO:0000313" key="29">
    <source>
        <dbReference type="EMBL" id="ETO32620.1"/>
    </source>
</evidence>
<keyword evidence="9" id="KW-0547">Nucleotide-binding</keyword>
<dbReference type="InterPro" id="IPR007886">
    <property type="entry name" value="AlaDH/PNT_N"/>
</dbReference>
<dbReference type="InterPro" id="IPR034300">
    <property type="entry name" value="PNTB-like"/>
</dbReference>
<comment type="similarity">
    <text evidence="21">In the C-terminal section; belongs to the PNT beta subunit family.</text>
</comment>
<keyword evidence="17" id="KW-0496">Mitochondrion</keyword>
<feature type="transmembrane region" description="Helical" evidence="25">
    <location>
        <begin position="634"/>
        <end position="653"/>
    </location>
</feature>
<evidence type="ECO:0000256" key="20">
    <source>
        <dbReference type="ARBA" id="ARBA00054910"/>
    </source>
</evidence>
<comment type="caution">
    <text evidence="29">The sequence shown here is derived from an EMBL/GenBank/DDBJ whole genome shotgun (WGS) entry which is preliminary data.</text>
</comment>
<comment type="similarity">
    <text evidence="3">In the N-terminal section; belongs to the AlaDH/PNT family.</text>
</comment>
<evidence type="ECO:0000256" key="6">
    <source>
        <dbReference type="ARBA" id="ARBA00022475"/>
    </source>
</evidence>
<evidence type="ECO:0000256" key="11">
    <source>
        <dbReference type="ARBA" id="ARBA00022857"/>
    </source>
</evidence>
<evidence type="ECO:0000256" key="15">
    <source>
        <dbReference type="ARBA" id="ARBA00022990"/>
    </source>
</evidence>
<dbReference type="InterPro" id="IPR026255">
    <property type="entry name" value="NADP_transhyd_a"/>
</dbReference>
<feature type="transmembrane region" description="Helical" evidence="25">
    <location>
        <begin position="744"/>
        <end position="768"/>
    </location>
</feature>
<evidence type="ECO:0000256" key="24">
    <source>
        <dbReference type="SAM" id="MobiDB-lite"/>
    </source>
</evidence>
<keyword evidence="14 25" id="KW-1133">Transmembrane helix</keyword>
<dbReference type="SMART" id="SM01002">
    <property type="entry name" value="AlaDh_PNT_C"/>
    <property type="match status" value="1"/>
</dbReference>
<keyword evidence="7" id="KW-0997">Cell inner membrane</keyword>
<dbReference type="InterPro" id="IPR007698">
    <property type="entry name" value="AlaDH/PNT_NAD(H)-bd"/>
</dbReference>
<dbReference type="PANTHER" id="PTHR10160:SF19">
    <property type="entry name" value="PROTON-TRANSLOCATING NAD(P)(+) TRANSHYDROGENASE"/>
    <property type="match status" value="1"/>
</dbReference>
<evidence type="ECO:0000256" key="12">
    <source>
        <dbReference type="ARBA" id="ARBA00022946"/>
    </source>
</evidence>
<evidence type="ECO:0000256" key="10">
    <source>
        <dbReference type="ARBA" id="ARBA00022792"/>
    </source>
</evidence>
<dbReference type="GO" id="GO:0005886">
    <property type="term" value="C:plasma membrane"/>
    <property type="evidence" value="ECO:0007669"/>
    <property type="project" value="UniProtKB-SubCell"/>
</dbReference>
<evidence type="ECO:0000313" key="30">
    <source>
        <dbReference type="Proteomes" id="UP000023152"/>
    </source>
</evidence>
<feature type="transmembrane region" description="Helical" evidence="25">
    <location>
        <begin position="816"/>
        <end position="836"/>
    </location>
</feature>
<dbReference type="NCBIfam" id="TIGR00561">
    <property type="entry name" value="pntA"/>
    <property type="match status" value="1"/>
</dbReference>
<comment type="catalytic activity">
    <reaction evidence="19">
        <text>NAD(+) + NADPH + H(+)(in) = NADH + NADP(+) + H(+)(out)</text>
        <dbReference type="Rhea" id="RHEA:47992"/>
        <dbReference type="ChEBI" id="CHEBI:15378"/>
        <dbReference type="ChEBI" id="CHEBI:57540"/>
        <dbReference type="ChEBI" id="CHEBI:57783"/>
        <dbReference type="ChEBI" id="CHEBI:57945"/>
        <dbReference type="ChEBI" id="CHEBI:58349"/>
        <dbReference type="EC" id="7.1.1.1"/>
    </reaction>
</comment>
<sequence>MWRTNFLSFQRRCLLQRGFSTAGKGLPLNNVTIGVPRETYEGEKRVAQVPSTVEKLKKQGYKVKVEQDAGKYALYSDSEYAASGAEIVANKEALFAGSDVIVKVQPPDKTEIGLLSEKHTLVSFVWPGRNSDLVSQLRNTKSTVFGLDCVPRISRAQSMDTLSSMANLAGYKAVIESAHEFGRFFPGQITAAGKIPPAKVLVIGGGVAGLAAIGTAHSMGAMVRAFDVRPAVKEQIESLGAQFLTVELAESGEGSGGYAKEMSKEFIAAEHALFRNQCKDVDVIICTAMIPGKSAPKLILQDMVKLLKPGSVIVDLAAETGGNCELTQPGKRIVTDNGVVILGYTDMPSRLPTQASNLFANNMVKFLGEIGQKEKGWHIDYNNDVIKGSMITQKGELKWPPPGPIGPPPAQPKKPAQTAEKATEKKVNLFREQLKNSLVTSALCASLLGFGYISPDPSFTSTLTTFGLAGVVGYNVVWGVTPALHSPLMSVTNAISGLTAVGGLILMGKGETYGAQVLGGLSLGISCINIGGGFLITQRMLDMFKRPTDPAEHTYLYLLPASVFLTGYTMARLKGITEVIQMGYLAGALGCIGGIAGLSKQSTARVGNALGMLGVGTGLCATVGSLPLTASYSLPISMATLAGAGAGTGMYFAKKVEVTELPEMVAAFHSLVGLAAVATSVGSHLNEVSHFATDPMAGVHMGAIYAGTLVGAITFTGSIAAFLKLRNLISSQPLSLPGKNAINVSLLAASLGCGYIYMHGSAMVPMLVATSLLSGALGAHTTASIGGADMPVVITVLNSYSGWALCAEGFILNNDLLTVVGSLVGSSGAILSYIMCRAMNRDLTNVLFGGWNTAAPTASAASTEHKTATEINVPNAAQELFEAKSVIIVPGYGMAVAKAQYPIKEIVDLLTKRGAKVRFGIHPVAGRMPGQMNVLLAEAGVPYDIVLEMEEINEDFDHTDVALVLGANDTVNSAAEDDPNSPMAGMPVLRVWKAKHCIVMKRSLGVGYAAVDNPVFYNPNTSMLLGDAKKTTDALASALRQLAEGN</sequence>
<feature type="transmembrane region" description="Helical" evidence="25">
    <location>
        <begin position="665"/>
        <end position="683"/>
    </location>
</feature>
<gene>
    <name evidence="29" type="ORF">RFI_04497</name>
    <name evidence="28" type="ORF">RFI_22066</name>
</gene>
<dbReference type="Pfam" id="PF02233">
    <property type="entry name" value="PNTB"/>
    <property type="match status" value="1"/>
</dbReference>
<dbReference type="GO" id="GO:0016491">
    <property type="term" value="F:oxidoreductase activity"/>
    <property type="evidence" value="ECO:0007669"/>
    <property type="project" value="InterPro"/>
</dbReference>
<comment type="subunit">
    <text evidence="4">Homodimer.</text>
</comment>
<accession>X6P244</accession>
<evidence type="ECO:0000256" key="16">
    <source>
        <dbReference type="ARBA" id="ARBA00023027"/>
    </source>
</evidence>
<dbReference type="OrthoDB" id="37244at2759"/>
<evidence type="ECO:0000256" key="3">
    <source>
        <dbReference type="ARBA" id="ARBA00005624"/>
    </source>
</evidence>
<evidence type="ECO:0000256" key="9">
    <source>
        <dbReference type="ARBA" id="ARBA00022741"/>
    </source>
</evidence>
<feature type="transmembrane region" description="Helical" evidence="25">
    <location>
        <begin position="488"/>
        <end position="507"/>
    </location>
</feature>
<feature type="transmembrane region" description="Helical" evidence="25">
    <location>
        <begin position="703"/>
        <end position="723"/>
    </location>
</feature>
<feature type="domain" description="Alanine dehydrogenase/pyridine nucleotide transhydrogenase N-terminal" evidence="27">
    <location>
        <begin position="34"/>
        <end position="169"/>
    </location>
</feature>
<evidence type="ECO:0000256" key="17">
    <source>
        <dbReference type="ARBA" id="ARBA00023128"/>
    </source>
</evidence>
<reference evidence="29" key="2">
    <citation type="submission" date="2013-05" db="EMBL/GenBank/DDBJ databases">
        <authorList>
            <person name="Gloeckner G."/>
            <person name="Szafranski K."/>
            <person name="Schliwa M."/>
        </authorList>
    </citation>
    <scope>NUCLEOTIDE SEQUENCE</scope>
</reference>
<dbReference type="Pfam" id="PF01262">
    <property type="entry name" value="AlaDh_PNT_C"/>
    <property type="match status" value="1"/>
</dbReference>
<evidence type="ECO:0000256" key="2">
    <source>
        <dbReference type="ARBA" id="ARBA00004429"/>
    </source>
</evidence>
<name>X6P244_RETFI</name>
<dbReference type="SMART" id="SM01003">
    <property type="entry name" value="AlaDh_PNT_N"/>
    <property type="match status" value="1"/>
</dbReference>
<reference evidence="29 30" key="1">
    <citation type="journal article" date="2013" name="Curr. Biol.">
        <title>The Genome of the Foraminiferan Reticulomyxa filosa.</title>
        <authorList>
            <person name="Glockner G."/>
            <person name="Hulsmann N."/>
            <person name="Schleicher M."/>
            <person name="Noegel A.A."/>
            <person name="Eichinger L."/>
            <person name="Gallinger C."/>
            <person name="Pawlowski J."/>
            <person name="Sierra R."/>
            <person name="Euteneuer U."/>
            <person name="Pillet L."/>
            <person name="Moustafa A."/>
            <person name="Platzer M."/>
            <person name="Groth M."/>
            <person name="Szafranski K."/>
            <person name="Schliwa M."/>
        </authorList>
    </citation>
    <scope>NUCLEOTIDE SEQUENCE [LARGE SCALE GENOMIC DNA]</scope>
</reference>
<dbReference type="Gene3D" id="3.40.50.1220">
    <property type="entry name" value="TPP-binding domain"/>
    <property type="match status" value="1"/>
</dbReference>
<dbReference type="Pfam" id="PF12769">
    <property type="entry name" value="PNTB_4TM"/>
    <property type="match status" value="1"/>
</dbReference>
<proteinExistence type="inferred from homology"/>
<dbReference type="InterPro" id="IPR036291">
    <property type="entry name" value="NAD(P)-bd_dom_sf"/>
</dbReference>
<dbReference type="EMBL" id="ASPP01019264">
    <property type="protein sequence ID" value="ETO15300.1"/>
    <property type="molecule type" value="Genomic_DNA"/>
</dbReference>
<dbReference type="Proteomes" id="UP000023152">
    <property type="component" value="Unassembled WGS sequence"/>
</dbReference>
<comment type="subcellular location">
    <subcellularLocation>
        <location evidence="2">Cell inner membrane</location>
        <topology evidence="2">Multi-pass membrane protein</topology>
    </subcellularLocation>
    <subcellularLocation>
        <location evidence="1">Mitochondrion inner membrane</location>
        <topology evidence="1">Multi-pass membrane protein</topology>
        <orientation evidence="1">Matrix side</orientation>
    </subcellularLocation>
</comment>
<dbReference type="AlphaFoldDB" id="X6P244"/>
<feature type="transmembrane region" description="Helical" evidence="25">
    <location>
        <begin position="579"/>
        <end position="598"/>
    </location>
</feature>
<dbReference type="InterPro" id="IPR029035">
    <property type="entry name" value="DHS-like_NAD/FAD-binding_dom"/>
</dbReference>
<evidence type="ECO:0000256" key="25">
    <source>
        <dbReference type="SAM" id="Phobius"/>
    </source>
</evidence>
<feature type="compositionally biased region" description="Pro residues" evidence="24">
    <location>
        <begin position="400"/>
        <end position="412"/>
    </location>
</feature>
<keyword evidence="30" id="KW-1185">Reference proteome</keyword>
<dbReference type="SUPFAM" id="SSF52283">
    <property type="entry name" value="Formate/glycerate dehydrogenase catalytic domain-like"/>
    <property type="match status" value="1"/>
</dbReference>
<keyword evidence="8 25" id="KW-0812">Transmembrane</keyword>
<dbReference type="FunFam" id="3.40.50.720:FF:000028">
    <property type="entry name" value="NAD(P) transhydrogenase subunit alpha"/>
    <property type="match status" value="1"/>
</dbReference>
<dbReference type="GO" id="GO:0008750">
    <property type="term" value="F:proton-translocating NAD(P)+ transhydrogenase activity"/>
    <property type="evidence" value="ECO:0007669"/>
    <property type="project" value="UniProtKB-EC"/>
</dbReference>
<feature type="region of interest" description="Disordered" evidence="24">
    <location>
        <begin position="400"/>
        <end position="421"/>
    </location>
</feature>
<feature type="transmembrane region" description="Helical" evidence="25">
    <location>
        <begin position="513"/>
        <end position="535"/>
    </location>
</feature>
<keyword evidence="16" id="KW-0520">NAD</keyword>
<evidence type="ECO:0000256" key="23">
    <source>
        <dbReference type="ARBA" id="ARBA00079255"/>
    </source>
</evidence>
<evidence type="ECO:0000256" key="4">
    <source>
        <dbReference type="ARBA" id="ARBA00011738"/>
    </source>
</evidence>
<evidence type="ECO:0000256" key="1">
    <source>
        <dbReference type="ARBA" id="ARBA00004292"/>
    </source>
</evidence>
<evidence type="ECO:0000256" key="18">
    <source>
        <dbReference type="ARBA" id="ARBA00023136"/>
    </source>
</evidence>
<dbReference type="EC" id="7.1.1.1" evidence="5"/>
<evidence type="ECO:0000259" key="26">
    <source>
        <dbReference type="SMART" id="SM01002"/>
    </source>
</evidence>
<keyword evidence="10" id="KW-0999">Mitochondrion inner membrane</keyword>
<keyword evidence="13" id="KW-1278">Translocase</keyword>
<dbReference type="GO" id="GO:0050661">
    <property type="term" value="F:NADP binding"/>
    <property type="evidence" value="ECO:0007669"/>
    <property type="project" value="TreeGrafter"/>
</dbReference>
<dbReference type="PROSITE" id="PS00837">
    <property type="entry name" value="ALADH_PNT_2"/>
    <property type="match status" value="1"/>
</dbReference>
<feature type="domain" description="Alanine dehydrogenase/pyridine nucleotide transhydrogenase NAD(H)-binding" evidence="26">
    <location>
        <begin position="178"/>
        <end position="343"/>
    </location>
</feature>
<dbReference type="FunFam" id="3.40.50.1220:FF:000002">
    <property type="entry name" value="NAD(P) transhydrogenase subunit beta"/>
    <property type="match status" value="1"/>
</dbReference>
<keyword evidence="12" id="KW-0809">Transit peptide</keyword>
<dbReference type="SUPFAM" id="SSF52467">
    <property type="entry name" value="DHS-like NAD/FAD-binding domain"/>
    <property type="match status" value="1"/>
</dbReference>
<comment type="function">
    <text evidence="20">The transhydrogenation between NADH and NADP is coupled to respiration and ATP hydrolysis and functions as a proton pump across the membrane. May play a role in reactive oxygen species (ROS) detoxification in the adrenal gland.</text>
</comment>
<evidence type="ECO:0000256" key="21">
    <source>
        <dbReference type="ARBA" id="ARBA00061558"/>
    </source>
</evidence>
<evidence type="ECO:0000256" key="19">
    <source>
        <dbReference type="ARBA" id="ARBA00048202"/>
    </source>
</evidence>
<feature type="transmembrane region" description="Helical" evidence="25">
    <location>
        <begin position="459"/>
        <end position="481"/>
    </location>
</feature>
<dbReference type="OMA" id="EQCREVD"/>
<keyword evidence="6" id="KW-1003">Cell membrane</keyword>
<evidence type="ECO:0000256" key="14">
    <source>
        <dbReference type="ARBA" id="ARBA00022989"/>
    </source>
</evidence>
<evidence type="ECO:0000256" key="8">
    <source>
        <dbReference type="ARBA" id="ARBA00022692"/>
    </source>
</evidence>
<evidence type="ECO:0000259" key="27">
    <source>
        <dbReference type="SMART" id="SM01003"/>
    </source>
</evidence>
<dbReference type="PANTHER" id="PTHR10160">
    <property type="entry name" value="NAD(P) TRANSHYDROGENASE"/>
    <property type="match status" value="1"/>
</dbReference>
<evidence type="ECO:0000256" key="22">
    <source>
        <dbReference type="ARBA" id="ARBA00074145"/>
    </source>
</evidence>
<dbReference type="CDD" id="cd05304">
    <property type="entry name" value="Rubrum_tdh"/>
    <property type="match status" value="1"/>
</dbReference>
<keyword evidence="18 25" id="KW-0472">Membrane</keyword>
<feature type="transmembrane region" description="Helical" evidence="25">
    <location>
        <begin position="555"/>
        <end position="573"/>
    </location>
</feature>
<dbReference type="Gene3D" id="3.40.50.720">
    <property type="entry name" value="NAD(P)-binding Rossmann-like Domain"/>
    <property type="match status" value="2"/>
</dbReference>
<dbReference type="NCBIfam" id="NF006942">
    <property type="entry name" value="PRK09424.1"/>
    <property type="match status" value="1"/>
</dbReference>
<dbReference type="Pfam" id="PF05222">
    <property type="entry name" value="AlaDh_PNT_N"/>
    <property type="match status" value="1"/>
</dbReference>
<evidence type="ECO:0000256" key="5">
    <source>
        <dbReference type="ARBA" id="ARBA00012943"/>
    </source>
</evidence>
<dbReference type="EMBL" id="ASPP01004050">
    <property type="protein sequence ID" value="ETO32620.1"/>
    <property type="molecule type" value="Genomic_DNA"/>
</dbReference>
<evidence type="ECO:0000256" key="7">
    <source>
        <dbReference type="ARBA" id="ARBA00022519"/>
    </source>
</evidence>
<dbReference type="GO" id="GO:0005743">
    <property type="term" value="C:mitochondrial inner membrane"/>
    <property type="evidence" value="ECO:0007669"/>
    <property type="project" value="UniProtKB-SubCell"/>
</dbReference>
<feature type="transmembrane region" description="Helical" evidence="25">
    <location>
        <begin position="610"/>
        <end position="628"/>
    </location>
</feature>
<dbReference type="InterPro" id="IPR024605">
    <property type="entry name" value="NADP_transhyd_a_C"/>
</dbReference>
<evidence type="ECO:0000313" key="28">
    <source>
        <dbReference type="EMBL" id="ETO15300.1"/>
    </source>
</evidence>
<organism evidence="29 30">
    <name type="scientific">Reticulomyxa filosa</name>
    <dbReference type="NCBI Taxonomy" id="46433"/>
    <lineage>
        <taxon>Eukaryota</taxon>
        <taxon>Sar</taxon>
        <taxon>Rhizaria</taxon>
        <taxon>Retaria</taxon>
        <taxon>Foraminifera</taxon>
        <taxon>Monothalamids</taxon>
        <taxon>Reticulomyxidae</taxon>
        <taxon>Reticulomyxa</taxon>
    </lineage>
</organism>
<evidence type="ECO:0000256" key="13">
    <source>
        <dbReference type="ARBA" id="ARBA00022967"/>
    </source>
</evidence>
<dbReference type="GO" id="GO:0006740">
    <property type="term" value="P:NADPH regeneration"/>
    <property type="evidence" value="ECO:0007669"/>
    <property type="project" value="TreeGrafter"/>
</dbReference>